<sequence length="63" mass="7051">MHKQDIQKIVDAAYETADSIVGARAWKTVEDASAMHDVIFWETLAKQLPDIAVVDLLAILKEK</sequence>
<name>A0ABM7UBQ5_9BURK</name>
<dbReference type="EMBL" id="AP024959">
    <property type="protein sequence ID" value="BCZ85353.1"/>
    <property type="molecule type" value="Genomic_DNA"/>
</dbReference>
<dbReference type="RefSeq" id="WP_229518056.1">
    <property type="nucleotide sequence ID" value="NZ_AP024959.1"/>
</dbReference>
<gene>
    <name evidence="1" type="ORF">PTKU64_90280</name>
</gene>
<organism evidence="1 2">
    <name type="scientific">Paraburkholderia terrae</name>
    <dbReference type="NCBI Taxonomy" id="311230"/>
    <lineage>
        <taxon>Bacteria</taxon>
        <taxon>Pseudomonadati</taxon>
        <taxon>Pseudomonadota</taxon>
        <taxon>Betaproteobacteria</taxon>
        <taxon>Burkholderiales</taxon>
        <taxon>Burkholderiaceae</taxon>
        <taxon>Paraburkholderia</taxon>
    </lineage>
</organism>
<geneLocation type="plasmid" evidence="1 2">
    <name>pPT365</name>
</geneLocation>
<protein>
    <submittedName>
        <fullName evidence="1">Uncharacterized protein</fullName>
    </submittedName>
</protein>
<keyword evidence="2" id="KW-1185">Reference proteome</keyword>
<evidence type="ECO:0000313" key="1">
    <source>
        <dbReference type="EMBL" id="BCZ85353.1"/>
    </source>
</evidence>
<dbReference type="Proteomes" id="UP001319874">
    <property type="component" value="Plasmid pPT365"/>
</dbReference>
<evidence type="ECO:0000313" key="2">
    <source>
        <dbReference type="Proteomes" id="UP001319874"/>
    </source>
</evidence>
<accession>A0ABM7UBQ5</accession>
<keyword evidence="1" id="KW-0614">Plasmid</keyword>
<reference evidence="1 2" key="1">
    <citation type="journal article" date="2022" name="Front. Microbiol.">
        <title>Identification and characterization of a novel class of self-sufficient cytochrome P450 hydroxylase involved in cyclohexanecarboxylate degradation in Paraburkholderia terrae strain KU-64.</title>
        <authorList>
            <person name="Yamamoto T."/>
            <person name="Hasegawa Y."/>
            <person name="Iwaki H."/>
        </authorList>
    </citation>
    <scope>NUCLEOTIDE SEQUENCE [LARGE SCALE GENOMIC DNA]</scope>
    <source>
        <strain evidence="1 2">KU-64</strain>
    </source>
</reference>
<proteinExistence type="predicted"/>